<name>A0ABV4NUA1_9GAMM</name>
<gene>
    <name evidence="2" type="ORF">ACCI49_00685</name>
</gene>
<proteinExistence type="predicted"/>
<accession>A0ABV4NUA1</accession>
<dbReference type="Gene3D" id="3.40.50.300">
    <property type="entry name" value="P-loop containing nucleotide triphosphate hydrolases"/>
    <property type="match status" value="1"/>
</dbReference>
<organism evidence="2 3">
    <name type="scientific">Microbulbifer epialgicus</name>
    <dbReference type="NCBI Taxonomy" id="393907"/>
    <lineage>
        <taxon>Bacteria</taxon>
        <taxon>Pseudomonadati</taxon>
        <taxon>Pseudomonadota</taxon>
        <taxon>Gammaproteobacteria</taxon>
        <taxon>Cellvibrionales</taxon>
        <taxon>Microbulbiferaceae</taxon>
        <taxon>Microbulbifer</taxon>
    </lineage>
</organism>
<evidence type="ECO:0000313" key="3">
    <source>
        <dbReference type="Proteomes" id="UP001569428"/>
    </source>
</evidence>
<evidence type="ECO:0008006" key="4">
    <source>
        <dbReference type="Google" id="ProtNLM"/>
    </source>
</evidence>
<feature type="region of interest" description="Disordered" evidence="1">
    <location>
        <begin position="985"/>
        <end position="1007"/>
    </location>
</feature>
<dbReference type="Proteomes" id="UP001569428">
    <property type="component" value="Unassembled WGS sequence"/>
</dbReference>
<dbReference type="RefSeq" id="WP_371837040.1">
    <property type="nucleotide sequence ID" value="NZ_JBGMEK010000001.1"/>
</dbReference>
<dbReference type="InterPro" id="IPR027417">
    <property type="entry name" value="P-loop_NTPase"/>
</dbReference>
<evidence type="ECO:0000256" key="1">
    <source>
        <dbReference type="SAM" id="MobiDB-lite"/>
    </source>
</evidence>
<comment type="caution">
    <text evidence="2">The sequence shown here is derived from an EMBL/GenBank/DDBJ whole genome shotgun (WGS) entry which is preliminary data.</text>
</comment>
<reference evidence="2 3" key="1">
    <citation type="submission" date="2024-08" db="EMBL/GenBank/DDBJ databases">
        <authorList>
            <person name="Ishaq N."/>
        </authorList>
    </citation>
    <scope>NUCLEOTIDE SEQUENCE [LARGE SCALE GENOMIC DNA]</scope>
    <source>
        <strain evidence="2 3">DSM 18651</strain>
    </source>
</reference>
<sequence>MRYAPVETITDKIFYLFDCTFQWANRLLKSNPRSFIDIETIQDDSTLVMNDGSLLTAITISGVSKAVLEEEFSEILDEVERKLMAYMSDGCHYPVFYFLRDSDGIRREVEEIYGPVERAAQINELELGDLIKEQKEVLETYCQKERAILLLYSNMNGLSKDEKRVAGKRKAVERKGMPLANDAQDLGMGAGMISARHKSFVSEFCEDLKNVSITTQVLNVHDFLREIRLSIDSEFTSDEWLPSLPGDPIPYRLDNSYKPDCSGFLWPRLSDQLFPRASEDIDHATVKVGNIAFAPITIELQPKSPEPFQALFKRLNNEKIPWRMSIQIRNDGMSVLGFKELLASYMQFTPGAPENRYLVEVKKRLTELRDSGEEIVKLQIAFCTWAPAEDKELLDMRRAILARSIQGWGVCDVAPAEGDPLESMMSSTPGAVMGSIANPSAAPLYDALKMAPLTRPASPWKSGSQPLRTPDGKIIPYQPYSKLQSAWTTLIFAPMGYGKSMFMNYSNLSLILSPDSTELPYISILDIGPSSRGLISLLRGALPKEKRHLAMYERLLNTKEYAVNVFDTRLGLRKPLSNQKDFLVNFLSYLATPDDKSSPPDGITGMADSIVELAYSVYSERKSAKIYQPKVAPIIDSLLERSGFTYVRGKSKWWDVVDFLYKNNFSHEASLAQRYAVPNLGDISRLVNDSRITSIYGDAHVESTTESLPKFFWRKLTESINKYPIIAEETKFDLGEARIVSLDLDEVAKGQGADSSRRVGLMYMVAYYVLSNRFFTGKEHLGEMDGKVGNYNVDYRPYHKQYVDSIKKTPKRFCIDEKHRVKGLKMVEDQLDRSIREGRKWKVEIMQASQLPDDFSEESVRLATNTFILGGGNKANCIEVAKTFKLSATMTQHLNESLRKPNKHGATLLSINETEKGNFEQLLMSTQGPTFLWACNSSSDDGYVRDTLAGEIGDLEARKLLVEFHSDGNLDQEIEKRKALAGLSQRKKSYQGEDLSSRDAESEETPKGILNEIVQDLLAIHNARAREEAA</sequence>
<keyword evidence="3" id="KW-1185">Reference proteome</keyword>
<protein>
    <recommendedName>
        <fullName evidence="4">Intracellular multiplication protein IcmB</fullName>
    </recommendedName>
</protein>
<dbReference type="EMBL" id="JBGMEK010000001">
    <property type="protein sequence ID" value="MFA0809419.1"/>
    <property type="molecule type" value="Genomic_DNA"/>
</dbReference>
<evidence type="ECO:0000313" key="2">
    <source>
        <dbReference type="EMBL" id="MFA0809419.1"/>
    </source>
</evidence>
<feature type="compositionally biased region" description="Basic and acidic residues" evidence="1">
    <location>
        <begin position="995"/>
        <end position="1006"/>
    </location>
</feature>